<evidence type="ECO:0008006" key="4">
    <source>
        <dbReference type="Google" id="ProtNLM"/>
    </source>
</evidence>
<sequence>MAKTTRSSSTGSHDNAVQERRAAVERARAWRRTWWAGAAVAVVAVAAGGAFFATRGSGSSATTAGSSAAAPEVGGDLHTVQAVGDALFVGGHAAVAVSHDGGHQWQQVPSLHGADAMGWASTPDAVLVGGHPGLYRSTDAGATFTKATGAGAVADVHALGGTGTTVYLASPKSGLMASTDGGRSWQVRNAQAGRTFMGTILVDPKDPARLITPDLSAALATSSDGGLTWKSLGGPVGAMAVAWNPSDTRQLIAVGMDGAQASSDGGATWRPIDLPKDTSALTYDASGRTLYAGVLEGQSARTFRSTDAGASWTPTA</sequence>
<keyword evidence="3" id="KW-1185">Reference proteome</keyword>
<dbReference type="RefSeq" id="WP_344438908.1">
    <property type="nucleotide sequence ID" value="NZ_BAAALF010000006.1"/>
</dbReference>
<name>A0ABN1VQ42_9ACTN</name>
<evidence type="ECO:0000313" key="2">
    <source>
        <dbReference type="EMBL" id="GAA1219393.1"/>
    </source>
</evidence>
<gene>
    <name evidence="2" type="ORF">GCM10009665_06850</name>
</gene>
<accession>A0ABN1VQ42</accession>
<comment type="caution">
    <text evidence="2">The sequence shown here is derived from an EMBL/GenBank/DDBJ whole genome shotgun (WGS) entry which is preliminary data.</text>
</comment>
<dbReference type="CDD" id="cd15482">
    <property type="entry name" value="Sialidase_non-viral"/>
    <property type="match status" value="1"/>
</dbReference>
<evidence type="ECO:0000256" key="1">
    <source>
        <dbReference type="SAM" id="Phobius"/>
    </source>
</evidence>
<keyword evidence="1" id="KW-0812">Transmembrane</keyword>
<dbReference type="EMBL" id="BAAALF010000006">
    <property type="protein sequence ID" value="GAA1219393.1"/>
    <property type="molecule type" value="Genomic_DNA"/>
</dbReference>
<evidence type="ECO:0000313" key="3">
    <source>
        <dbReference type="Proteomes" id="UP001500037"/>
    </source>
</evidence>
<dbReference type="Proteomes" id="UP001500037">
    <property type="component" value="Unassembled WGS sequence"/>
</dbReference>
<dbReference type="InterPro" id="IPR015943">
    <property type="entry name" value="WD40/YVTN_repeat-like_dom_sf"/>
</dbReference>
<keyword evidence="1" id="KW-0472">Membrane</keyword>
<keyword evidence="1" id="KW-1133">Transmembrane helix</keyword>
<dbReference type="Gene3D" id="2.130.10.10">
    <property type="entry name" value="YVTN repeat-like/Quinoprotein amine dehydrogenase"/>
    <property type="match status" value="2"/>
</dbReference>
<proteinExistence type="predicted"/>
<reference evidence="2 3" key="1">
    <citation type="journal article" date="2019" name="Int. J. Syst. Evol. Microbiol.">
        <title>The Global Catalogue of Microorganisms (GCM) 10K type strain sequencing project: providing services to taxonomists for standard genome sequencing and annotation.</title>
        <authorList>
            <consortium name="The Broad Institute Genomics Platform"/>
            <consortium name="The Broad Institute Genome Sequencing Center for Infectious Disease"/>
            <person name="Wu L."/>
            <person name="Ma J."/>
        </authorList>
    </citation>
    <scope>NUCLEOTIDE SEQUENCE [LARGE SCALE GENOMIC DNA]</scope>
    <source>
        <strain evidence="2 3">JCM 13004</strain>
    </source>
</reference>
<dbReference type="SUPFAM" id="SSF110296">
    <property type="entry name" value="Oligoxyloglucan reducing end-specific cellobiohydrolase"/>
    <property type="match status" value="1"/>
</dbReference>
<organism evidence="2 3">
    <name type="scientific">Kitasatospora nipponensis</name>
    <dbReference type="NCBI Taxonomy" id="258049"/>
    <lineage>
        <taxon>Bacteria</taxon>
        <taxon>Bacillati</taxon>
        <taxon>Actinomycetota</taxon>
        <taxon>Actinomycetes</taxon>
        <taxon>Kitasatosporales</taxon>
        <taxon>Streptomycetaceae</taxon>
        <taxon>Kitasatospora</taxon>
    </lineage>
</organism>
<feature type="transmembrane region" description="Helical" evidence="1">
    <location>
        <begin position="34"/>
        <end position="53"/>
    </location>
</feature>
<protein>
    <recommendedName>
        <fullName evidence="4">BNR/Asp-box repeat protein</fullName>
    </recommendedName>
</protein>